<organism evidence="1 2">
    <name type="scientific">Hypholoma sublateritium (strain FD-334 SS-4)</name>
    <dbReference type="NCBI Taxonomy" id="945553"/>
    <lineage>
        <taxon>Eukaryota</taxon>
        <taxon>Fungi</taxon>
        <taxon>Dikarya</taxon>
        <taxon>Basidiomycota</taxon>
        <taxon>Agaricomycotina</taxon>
        <taxon>Agaricomycetes</taxon>
        <taxon>Agaricomycetidae</taxon>
        <taxon>Agaricales</taxon>
        <taxon>Agaricineae</taxon>
        <taxon>Strophariaceae</taxon>
        <taxon>Hypholoma</taxon>
    </lineage>
</organism>
<reference evidence="2" key="1">
    <citation type="submission" date="2014-04" db="EMBL/GenBank/DDBJ databases">
        <title>Evolutionary Origins and Diversification of the Mycorrhizal Mutualists.</title>
        <authorList>
            <consortium name="DOE Joint Genome Institute"/>
            <consortium name="Mycorrhizal Genomics Consortium"/>
            <person name="Kohler A."/>
            <person name="Kuo A."/>
            <person name="Nagy L.G."/>
            <person name="Floudas D."/>
            <person name="Copeland A."/>
            <person name="Barry K.W."/>
            <person name="Cichocki N."/>
            <person name="Veneault-Fourrey C."/>
            <person name="LaButti K."/>
            <person name="Lindquist E.A."/>
            <person name="Lipzen A."/>
            <person name="Lundell T."/>
            <person name="Morin E."/>
            <person name="Murat C."/>
            <person name="Riley R."/>
            <person name="Ohm R."/>
            <person name="Sun H."/>
            <person name="Tunlid A."/>
            <person name="Henrissat B."/>
            <person name="Grigoriev I.V."/>
            <person name="Hibbett D.S."/>
            <person name="Martin F."/>
        </authorList>
    </citation>
    <scope>NUCLEOTIDE SEQUENCE [LARGE SCALE GENOMIC DNA]</scope>
    <source>
        <strain evidence="2">FD-334 SS-4</strain>
    </source>
</reference>
<protein>
    <submittedName>
        <fullName evidence="1">Uncharacterized protein</fullName>
    </submittedName>
</protein>
<proteinExistence type="predicted"/>
<dbReference type="EMBL" id="KN817581">
    <property type="protein sequence ID" value="KJA19138.1"/>
    <property type="molecule type" value="Genomic_DNA"/>
</dbReference>
<dbReference type="AlphaFoldDB" id="A0A0D2M7E7"/>
<name>A0A0D2M7E7_HYPSF</name>
<evidence type="ECO:0000313" key="1">
    <source>
        <dbReference type="EMBL" id="KJA19138.1"/>
    </source>
</evidence>
<accession>A0A0D2M7E7</accession>
<dbReference type="Proteomes" id="UP000054270">
    <property type="component" value="Unassembled WGS sequence"/>
</dbReference>
<evidence type="ECO:0000313" key="2">
    <source>
        <dbReference type="Proteomes" id="UP000054270"/>
    </source>
</evidence>
<keyword evidence="2" id="KW-1185">Reference proteome</keyword>
<sequence length="107" mass="12779">MYDLDSRDFQDIYLDDRELSYEGVMDRECEDSGLWERDGLFDDELSDFVARELYDKYDLYGRDYDDLEERKFEPEIAGRDDGIEHELGAREPLRYRIGIVIPNAHNN</sequence>
<dbReference type="OrthoDB" id="3065177at2759"/>
<gene>
    <name evidence="1" type="ORF">HYPSUDRAFT_44606</name>
</gene>